<dbReference type="EMBL" id="JAZHOU010000003">
    <property type="protein sequence ID" value="MEF3079369.1"/>
    <property type="molecule type" value="Genomic_DNA"/>
</dbReference>
<dbReference type="Pfam" id="PF24595">
    <property type="entry name" value="DUF7619"/>
    <property type="match status" value="1"/>
</dbReference>
<name>A0ABU7W606_9FLAO</name>
<dbReference type="Gene3D" id="2.130.10.130">
    <property type="entry name" value="Integrin alpha, N-terminal"/>
    <property type="match status" value="2"/>
</dbReference>
<dbReference type="PANTHER" id="PTHR44103">
    <property type="entry name" value="PROPROTEIN CONVERTASE P"/>
    <property type="match status" value="1"/>
</dbReference>
<dbReference type="Pfam" id="PF18962">
    <property type="entry name" value="Por_Secre_tail"/>
    <property type="match status" value="1"/>
</dbReference>
<evidence type="ECO:0000259" key="3">
    <source>
        <dbReference type="Pfam" id="PF24595"/>
    </source>
</evidence>
<evidence type="ECO:0000313" key="4">
    <source>
        <dbReference type="EMBL" id="MEF3079369.1"/>
    </source>
</evidence>
<dbReference type="Pfam" id="PF13517">
    <property type="entry name" value="FG-GAP_3"/>
    <property type="match status" value="6"/>
</dbReference>
<dbReference type="SUPFAM" id="SSF69318">
    <property type="entry name" value="Integrin alpha N-terminal domain"/>
    <property type="match status" value="2"/>
</dbReference>
<sequence>MKHFYSFILLVFGLKFCFGQLGFTDSVLFDKNNNIGYVNETLSVDIDNDGDKDILVATATNVGWFELIDINSGDYSSFNIITQISTNNSDITSMYTIDIDMDGDEDIVFGSSYDNKIFWIKNLDGLGNFGDSQLISDNIDGLTDIKSDDIDGDGDNDIISISSNDGKIAWYENLNGLGSFGNQQIIAIINQPNSVLSVDIDMDGDMDLVSNSFSNNEVIWFENLDGVGTFGTENLIEQLDYFVSNSMDASDIDGDGDYDLIVGYSTAAVINDRIVWYENLDGFGNFSSSQIISNNIDVQYALSVVSLDFDNDGDNDVVSASDNDGKIAWYENISGLGDFASQIIISDSFENVKTLDVVDVNEDGVYDILGGINSPSQISEIKLEYNFSDGGFFESIISSSSGNLGEFYPIDVDNNGNIDIVSQYSSYNNDKFLWLKNIDGSFENISPQYISTGYRGVSILPANINNDEFIDFFVRSSLDDATFWCVNYYGSIFPFTVFDSDDETTTFSFSTNDLNGDGFDDLVMGRTLENEIVWYQNSNGVTFSSENLLYNTNTVPIANSSTNVHTSDIDGDGDYDILASIGLQFNESKIVWFENIDGLGNFSEEQFVYYNTGGSSVGTLYTADLDLDGDLDVVTYWRFEDKIVWYENSDGNGNFNTERIVATNVDDVVDLSIGDLDGDGDMDVASISEDDGVVAWYNNQDGLGNFSSQQIIASNLVLGRYVVIHDMDNDGNADIVSSHADKIIYHKNLGINTNEISGVLKLDENLDGCNTGNIRVNNLLIETTDGVNSISSFSLGDGFYQLFPSEGSFTTSIVSELPNYYTSNPNSQTSSFTEIGNIDIINFCLEPSSIFNDLVVSVYPSLNDPRPGFDTAYQIVYKNIGTTQLSGSVSFEFDDTKLQFLNSSETVTSQTTNTLNFDFTDLNPFETRTIDLVFNVFAPPTTTIDDVLVSTATINPVSGDETEEDNTFELNQTVIGSYDPNDITVLEGYEIFIEDADKYLHYLIRFQNTGTASAINVSVEHILDDKLDWATMQLESLSHTGRVEIENQTDVSFIFNNINLPDSTSDEPNSHGYIAFKIKPKSNVQVGDVISGVADIYFDFNPPIITNTVNTEIVEPLSIDEVSAETVKLYPNPAKNMIYITSNQVIEELTVMDINGRALQSLEISTTDYNLDISKLSKGVYFVELQSGKSKSTKKFIKN</sequence>
<evidence type="ECO:0000256" key="1">
    <source>
        <dbReference type="ARBA" id="ARBA00022729"/>
    </source>
</evidence>
<reference evidence="4 5" key="1">
    <citation type="submission" date="2024-02" db="EMBL/GenBank/DDBJ databases">
        <title>Winogradskyella poriferorum JCM 12885.</title>
        <authorList>
            <person name="Zhang D.-F."/>
            <person name="Fu Z.-Y."/>
        </authorList>
    </citation>
    <scope>NUCLEOTIDE SEQUENCE [LARGE SCALE GENOMIC DNA]</scope>
    <source>
        <strain evidence="4 5">JCM 12885</strain>
    </source>
</reference>
<protein>
    <submittedName>
        <fullName evidence="4">T9SS type A sorting domain-containing protein</fullName>
    </submittedName>
</protein>
<evidence type="ECO:0000259" key="2">
    <source>
        <dbReference type="Pfam" id="PF18962"/>
    </source>
</evidence>
<organism evidence="4 5">
    <name type="scientific">Winogradskyella poriferorum</name>
    <dbReference type="NCBI Taxonomy" id="307627"/>
    <lineage>
        <taxon>Bacteria</taxon>
        <taxon>Pseudomonadati</taxon>
        <taxon>Bacteroidota</taxon>
        <taxon>Flavobacteriia</taxon>
        <taxon>Flavobacteriales</taxon>
        <taxon>Flavobacteriaceae</taxon>
        <taxon>Winogradskyella</taxon>
    </lineage>
</organism>
<comment type="caution">
    <text evidence="4">The sequence shown here is derived from an EMBL/GenBank/DDBJ whole genome shotgun (WGS) entry which is preliminary data.</text>
</comment>
<dbReference type="PANTHER" id="PTHR44103:SF1">
    <property type="entry name" value="PROPROTEIN CONVERTASE P"/>
    <property type="match status" value="1"/>
</dbReference>
<dbReference type="InterPro" id="IPR013517">
    <property type="entry name" value="FG-GAP"/>
</dbReference>
<dbReference type="Proteomes" id="UP001356704">
    <property type="component" value="Unassembled WGS sequence"/>
</dbReference>
<accession>A0ABU7W606</accession>
<dbReference type="RefSeq" id="WP_331810133.1">
    <property type="nucleotide sequence ID" value="NZ_JAZHOU010000003.1"/>
</dbReference>
<dbReference type="InterPro" id="IPR026444">
    <property type="entry name" value="Secre_tail"/>
</dbReference>
<dbReference type="InterPro" id="IPR055353">
    <property type="entry name" value="DUF7619"/>
</dbReference>
<dbReference type="InterPro" id="IPR028994">
    <property type="entry name" value="Integrin_alpha_N"/>
</dbReference>
<gene>
    <name evidence="4" type="ORF">V1468_10155</name>
</gene>
<dbReference type="NCBIfam" id="TIGR04183">
    <property type="entry name" value="Por_Secre_tail"/>
    <property type="match status" value="1"/>
</dbReference>
<keyword evidence="1" id="KW-0732">Signal</keyword>
<proteinExistence type="predicted"/>
<feature type="domain" description="Secretion system C-terminal sorting" evidence="2">
    <location>
        <begin position="1129"/>
        <end position="1197"/>
    </location>
</feature>
<feature type="domain" description="DUF7619" evidence="3">
    <location>
        <begin position="979"/>
        <end position="1112"/>
    </location>
</feature>
<evidence type="ECO:0000313" key="5">
    <source>
        <dbReference type="Proteomes" id="UP001356704"/>
    </source>
</evidence>
<keyword evidence="5" id="KW-1185">Reference proteome</keyword>